<dbReference type="EMBL" id="MDEJ01000049">
    <property type="protein sequence ID" value="PPU94765.1"/>
    <property type="molecule type" value="Genomic_DNA"/>
</dbReference>
<accession>A0A2S7EPN9</accession>
<sequence length="106" mass="11902">MLRLPDPDAFTQRIAAEIRRDAPADVAHLTEGMLLEKVRAAYDAATYELHITRIPTLVRWVKLDSVSNGELRRQQALALKIKTASDANLAAEDMLSILMAQTRWSD</sequence>
<reference evidence="2" key="1">
    <citation type="submission" date="2016-08" db="EMBL/GenBank/DDBJ databases">
        <authorList>
            <person name="Merda D."/>
            <person name="Briand M."/>
            <person name="Taghouti G."/>
            <person name="Carrere S."/>
            <person name="Gouzy J."/>
            <person name="Portier P."/>
            <person name="Jacques M.-A."/>
            <person name="Fischer-Le Saux M."/>
        </authorList>
    </citation>
    <scope>NUCLEOTIDE SEQUENCE [LARGE SCALE GENOMIC DNA]</scope>
    <source>
        <strain evidence="2">CFBP1817</strain>
    </source>
</reference>
<dbReference type="Proteomes" id="UP000239939">
    <property type="component" value="Unassembled WGS sequence"/>
</dbReference>
<dbReference type="OrthoDB" id="6046738at2"/>
<organism evidence="1 2">
    <name type="scientific">Xanthomonas populi</name>
    <dbReference type="NCBI Taxonomy" id="53414"/>
    <lineage>
        <taxon>Bacteria</taxon>
        <taxon>Pseudomonadati</taxon>
        <taxon>Pseudomonadota</taxon>
        <taxon>Gammaproteobacteria</taxon>
        <taxon>Lysobacterales</taxon>
        <taxon>Lysobacteraceae</taxon>
        <taxon>Xanthomonas</taxon>
    </lineage>
</organism>
<name>A0A2S7EPN9_9XANT</name>
<dbReference type="AlphaFoldDB" id="A0A2S7EPN9"/>
<gene>
    <name evidence="1" type="ORF">XpopCFBP1817_09700</name>
</gene>
<comment type="caution">
    <text evidence="1">The sequence shown here is derived from an EMBL/GenBank/DDBJ whole genome shotgun (WGS) entry which is preliminary data.</text>
</comment>
<protein>
    <submittedName>
        <fullName evidence="1">Uncharacterized protein</fullName>
    </submittedName>
</protein>
<evidence type="ECO:0000313" key="2">
    <source>
        <dbReference type="Proteomes" id="UP000239939"/>
    </source>
</evidence>
<evidence type="ECO:0000313" key="1">
    <source>
        <dbReference type="EMBL" id="PPU94765.1"/>
    </source>
</evidence>
<keyword evidence="2" id="KW-1185">Reference proteome</keyword>
<proteinExistence type="predicted"/>